<dbReference type="OrthoDB" id="2668652at2759"/>
<gene>
    <name evidence="1" type="ORF">HD556DRAFT_1445420</name>
</gene>
<evidence type="ECO:0000313" key="2">
    <source>
        <dbReference type="Proteomes" id="UP000719766"/>
    </source>
</evidence>
<accession>A0A9P7ALC5</accession>
<dbReference type="AlphaFoldDB" id="A0A9P7ALC5"/>
<comment type="caution">
    <text evidence="1">The sequence shown here is derived from an EMBL/GenBank/DDBJ whole genome shotgun (WGS) entry which is preliminary data.</text>
</comment>
<proteinExistence type="predicted"/>
<dbReference type="GeneID" id="64600683"/>
<dbReference type="EMBL" id="JABBWE010000044">
    <property type="protein sequence ID" value="KAG1791165.1"/>
    <property type="molecule type" value="Genomic_DNA"/>
</dbReference>
<dbReference type="InterPro" id="IPR040521">
    <property type="entry name" value="KDZ"/>
</dbReference>
<sequence>MEIVPGIGLWHVHGHQDKCYVHYASSFITGAARIDGEIMETLWAPLNIISPSARGMSTPHRQECLDYQMNDSNFMKMIRMSGFLCRKYRKAAKGVAESSAAFEKLNETADAIKVAQWEAQYQEAQQRRNGDPSAMHVLEVQLRKGEPSILPSDARDQREAAPTRKQQELVLLSSSQGRAIGNAQCGTATWIASGITIEEMQIALAMDVRKLGRHPTETQKLDIGRRRTKLQNWIDEFTLVAVSHLGKGFDVDNDIMDMKLDFLDNSDEEGHFGDGTDSERSVSNNVWCNLFRPEHVVIPLPSNISIEWCADLAGDNLVGQEIALREGQANDTLQTIRVLLADKAVLFRTTVCPAKSQAKSTRAWTQVHSVERVIRLNTMIYTKCRTQLGNLQAHGLLEKYLRIEKCHLKATAAVANPGAQGQRNFTLPWFWSLDIQGDSVNNDWMDEWSIGSAQRQSATGGRKNNS</sequence>
<name>A0A9P7ALC5_9AGAM</name>
<dbReference type="Pfam" id="PF18758">
    <property type="entry name" value="KDZ"/>
    <property type="match status" value="1"/>
</dbReference>
<reference evidence="1" key="1">
    <citation type="journal article" date="2020" name="New Phytol.">
        <title>Comparative genomics reveals dynamic genome evolution in host specialist ectomycorrhizal fungi.</title>
        <authorList>
            <person name="Lofgren L.A."/>
            <person name="Nguyen N.H."/>
            <person name="Vilgalys R."/>
            <person name="Ruytinx J."/>
            <person name="Liao H.L."/>
            <person name="Branco S."/>
            <person name="Kuo A."/>
            <person name="LaButti K."/>
            <person name="Lipzen A."/>
            <person name="Andreopoulos W."/>
            <person name="Pangilinan J."/>
            <person name="Riley R."/>
            <person name="Hundley H."/>
            <person name="Na H."/>
            <person name="Barry K."/>
            <person name="Grigoriev I.V."/>
            <person name="Stajich J.E."/>
            <person name="Kennedy P.G."/>
        </authorList>
    </citation>
    <scope>NUCLEOTIDE SEQUENCE</scope>
    <source>
        <strain evidence="1">S12</strain>
    </source>
</reference>
<protein>
    <submittedName>
        <fullName evidence="1">Uncharacterized protein</fullName>
    </submittedName>
</protein>
<keyword evidence="2" id="KW-1185">Reference proteome</keyword>
<dbReference type="Proteomes" id="UP000719766">
    <property type="component" value="Unassembled WGS sequence"/>
</dbReference>
<evidence type="ECO:0000313" key="1">
    <source>
        <dbReference type="EMBL" id="KAG1791165.1"/>
    </source>
</evidence>
<organism evidence="1 2">
    <name type="scientific">Suillus plorans</name>
    <dbReference type="NCBI Taxonomy" id="116603"/>
    <lineage>
        <taxon>Eukaryota</taxon>
        <taxon>Fungi</taxon>
        <taxon>Dikarya</taxon>
        <taxon>Basidiomycota</taxon>
        <taxon>Agaricomycotina</taxon>
        <taxon>Agaricomycetes</taxon>
        <taxon>Agaricomycetidae</taxon>
        <taxon>Boletales</taxon>
        <taxon>Suillineae</taxon>
        <taxon>Suillaceae</taxon>
        <taxon>Suillus</taxon>
    </lineage>
</organism>
<dbReference type="RefSeq" id="XP_041158050.1">
    <property type="nucleotide sequence ID" value="XM_041306919.1"/>
</dbReference>